<accession>A0A2C5VJ46</accession>
<dbReference type="InterPro" id="IPR028090">
    <property type="entry name" value="JAB_dom_prok"/>
</dbReference>
<name>A0A2C5VJ46_PSEPU</name>
<keyword evidence="5" id="KW-0482">Metalloprotease</keyword>
<organism evidence="7 8">
    <name type="scientific">Pseudomonas putida</name>
    <name type="common">Arthrobacter siderocapsulatus</name>
    <dbReference type="NCBI Taxonomy" id="303"/>
    <lineage>
        <taxon>Bacteria</taxon>
        <taxon>Pseudomonadati</taxon>
        <taxon>Pseudomonadota</taxon>
        <taxon>Gammaproteobacteria</taxon>
        <taxon>Pseudomonadales</taxon>
        <taxon>Pseudomonadaceae</taxon>
        <taxon>Pseudomonas</taxon>
    </lineage>
</organism>
<evidence type="ECO:0000256" key="1">
    <source>
        <dbReference type="ARBA" id="ARBA00022670"/>
    </source>
</evidence>
<evidence type="ECO:0000256" key="4">
    <source>
        <dbReference type="ARBA" id="ARBA00022833"/>
    </source>
</evidence>
<evidence type="ECO:0000256" key="5">
    <source>
        <dbReference type="ARBA" id="ARBA00023049"/>
    </source>
</evidence>
<proteinExistence type="predicted"/>
<reference evidence="8" key="1">
    <citation type="submission" date="2017-10" db="EMBL/GenBank/DDBJ databases">
        <title>FDA dAtabase for Regulatory Grade micrObial Sequences (FDA-ARGOS): Supporting development and validation of Infectious Disease Dx tests.</title>
        <authorList>
            <person name="Goldberg B."/>
            <person name="Campos J."/>
            <person name="Tallon L."/>
            <person name="Sadzewicz L."/>
            <person name="Ott S."/>
            <person name="Zhao X."/>
            <person name="Nagaraj S."/>
            <person name="Vavikolanu K."/>
            <person name="Aluvathingal J."/>
            <person name="Nadendla S."/>
            <person name="Geyer C."/>
            <person name="Sichtig H."/>
        </authorList>
    </citation>
    <scope>NUCLEOTIDE SEQUENCE [LARGE SCALE GENOMIC DNA]</scope>
    <source>
        <strain evidence="8">FDAARGOS_376</strain>
    </source>
</reference>
<dbReference type="GO" id="GO:0008237">
    <property type="term" value="F:metallopeptidase activity"/>
    <property type="evidence" value="ECO:0007669"/>
    <property type="project" value="UniProtKB-KW"/>
</dbReference>
<dbReference type="RefSeq" id="WP_098963861.1">
    <property type="nucleotide sequence ID" value="NZ_PDKZ01000002.1"/>
</dbReference>
<feature type="domain" description="JAB" evidence="6">
    <location>
        <begin position="8"/>
        <end position="120"/>
    </location>
</feature>
<dbReference type="EMBL" id="PDKZ01000002">
    <property type="protein sequence ID" value="PHH38748.1"/>
    <property type="molecule type" value="Genomic_DNA"/>
</dbReference>
<keyword evidence="2" id="KW-0479">Metal-binding</keyword>
<evidence type="ECO:0000256" key="3">
    <source>
        <dbReference type="ARBA" id="ARBA00022801"/>
    </source>
</evidence>
<dbReference type="GO" id="GO:0046872">
    <property type="term" value="F:metal ion binding"/>
    <property type="evidence" value="ECO:0007669"/>
    <property type="project" value="UniProtKB-KW"/>
</dbReference>
<comment type="caution">
    <text evidence="7">The sequence shown here is derived from an EMBL/GenBank/DDBJ whole genome shotgun (WGS) entry which is preliminary data.</text>
</comment>
<dbReference type="Proteomes" id="UP000222460">
    <property type="component" value="Unassembled WGS sequence"/>
</dbReference>
<keyword evidence="1" id="KW-0645">Protease</keyword>
<evidence type="ECO:0000256" key="2">
    <source>
        <dbReference type="ARBA" id="ARBA00022723"/>
    </source>
</evidence>
<keyword evidence="4" id="KW-0862">Zinc</keyword>
<dbReference type="SUPFAM" id="SSF102712">
    <property type="entry name" value="JAB1/MPN domain"/>
    <property type="match status" value="1"/>
</dbReference>
<gene>
    <name evidence="7" type="ORF">CRX57_00685</name>
</gene>
<evidence type="ECO:0000259" key="6">
    <source>
        <dbReference type="Pfam" id="PF14464"/>
    </source>
</evidence>
<dbReference type="Gene3D" id="3.40.140.10">
    <property type="entry name" value="Cytidine Deaminase, domain 2"/>
    <property type="match status" value="1"/>
</dbReference>
<sequence length="156" mass="17257">MLTVSIPQEVQHLLYKALKVAGSNECGGVLMAEHIGPDHFVVRQLTVQGGGRFASFIRETRSALRALSSFFRHSGYNYARFNYLGEWHSHPSFSVQPSMTDHQSMLDIVMDERVGANFVVLLIFKLSSQGELEGSAHTYIPDGSFAPSILVLEGDV</sequence>
<dbReference type="GO" id="GO:0006508">
    <property type="term" value="P:proteolysis"/>
    <property type="evidence" value="ECO:0007669"/>
    <property type="project" value="UniProtKB-KW"/>
</dbReference>
<dbReference type="AlphaFoldDB" id="A0A2C5VJ46"/>
<protein>
    <recommendedName>
        <fullName evidence="6">JAB domain-containing protein</fullName>
    </recommendedName>
</protein>
<evidence type="ECO:0000313" key="8">
    <source>
        <dbReference type="Proteomes" id="UP000222460"/>
    </source>
</evidence>
<keyword evidence="3" id="KW-0378">Hydrolase</keyword>
<evidence type="ECO:0000313" key="7">
    <source>
        <dbReference type="EMBL" id="PHH38748.1"/>
    </source>
</evidence>
<dbReference type="Pfam" id="PF14464">
    <property type="entry name" value="Prok-JAB"/>
    <property type="match status" value="1"/>
</dbReference>